<evidence type="ECO:0000256" key="2">
    <source>
        <dbReference type="ARBA" id="ARBA00022485"/>
    </source>
</evidence>
<dbReference type="EMBL" id="DNNA01000074">
    <property type="protein sequence ID" value="HBC33610.1"/>
    <property type="molecule type" value="Genomic_DNA"/>
</dbReference>
<dbReference type="PANTHER" id="PTHR43351:SF2">
    <property type="entry name" value="L(+)-TARTRATE DEHYDRATASE SUBUNIT BETA-RELATED"/>
    <property type="match status" value="1"/>
</dbReference>
<keyword evidence="5" id="KW-0411">Iron-sulfur</keyword>
<dbReference type="InterPro" id="IPR004646">
    <property type="entry name" value="Fe-S_hydro-lyase_TtdA-typ_cat"/>
</dbReference>
<dbReference type="GO" id="GO:0051539">
    <property type="term" value="F:4 iron, 4 sulfur cluster binding"/>
    <property type="evidence" value="ECO:0007669"/>
    <property type="project" value="UniProtKB-KW"/>
</dbReference>
<evidence type="ECO:0000256" key="3">
    <source>
        <dbReference type="ARBA" id="ARBA00022723"/>
    </source>
</evidence>
<dbReference type="GO" id="GO:0046872">
    <property type="term" value="F:metal ion binding"/>
    <property type="evidence" value="ECO:0007669"/>
    <property type="project" value="UniProtKB-KW"/>
</dbReference>
<sequence>MTTVIRQDDLIESVADALQFISYYHPKDFIDGVYEAYQKEESQAAKDAMAQILINSRMCAEGHRPLCQDTGIVTVFVNIGMNVQWDCELPLDDVINEGVRRAYTHPDNVLRASILDDPDGKRKNTGDNTPAIIHYKMVPGDTVEVHVAAKGGGSEAKSKFAMLNPSDSVVDWVLKMVPQMGAG</sequence>
<name>A0A352IQ77_9GAMM</name>
<proteinExistence type="inferred from homology"/>
<organism evidence="8 9">
    <name type="scientific">Marinobacter adhaerens</name>
    <dbReference type="NCBI Taxonomy" id="1033846"/>
    <lineage>
        <taxon>Bacteria</taxon>
        <taxon>Pseudomonadati</taxon>
        <taxon>Pseudomonadota</taxon>
        <taxon>Gammaproteobacteria</taxon>
        <taxon>Pseudomonadales</taxon>
        <taxon>Marinobacteraceae</taxon>
        <taxon>Marinobacter</taxon>
    </lineage>
</organism>
<accession>A0A352IQ77</accession>
<feature type="domain" description="Fe-S hydro-lyase tartrate dehydratase alpha-type catalytic" evidence="7">
    <location>
        <begin position="12"/>
        <end position="182"/>
    </location>
</feature>
<reference evidence="8 9" key="1">
    <citation type="journal article" date="2018" name="Nat. Biotechnol.">
        <title>A standardized bacterial taxonomy based on genome phylogeny substantially revises the tree of life.</title>
        <authorList>
            <person name="Parks D.H."/>
            <person name="Chuvochina M."/>
            <person name="Waite D.W."/>
            <person name="Rinke C."/>
            <person name="Skarshewski A."/>
            <person name="Chaumeil P.A."/>
            <person name="Hugenholtz P."/>
        </authorList>
    </citation>
    <scope>NUCLEOTIDE SEQUENCE [LARGE SCALE GENOMIC DNA]</scope>
    <source>
        <strain evidence="8">UBA9380</strain>
    </source>
</reference>
<evidence type="ECO:0000256" key="1">
    <source>
        <dbReference type="ARBA" id="ARBA00008876"/>
    </source>
</evidence>
<keyword evidence="4" id="KW-0408">Iron</keyword>
<protein>
    <submittedName>
        <fullName evidence="8">Fumarate hydratase</fullName>
    </submittedName>
</protein>
<evidence type="ECO:0000259" key="7">
    <source>
        <dbReference type="Pfam" id="PF05681"/>
    </source>
</evidence>
<comment type="caution">
    <text evidence="8">The sequence shown here is derived from an EMBL/GenBank/DDBJ whole genome shotgun (WGS) entry which is preliminary data.</text>
</comment>
<comment type="similarity">
    <text evidence="1">Belongs to the class-I fumarase family.</text>
</comment>
<dbReference type="PANTHER" id="PTHR43351">
    <property type="entry name" value="L(+)-TARTRATE DEHYDRATASE SUBUNIT BETA"/>
    <property type="match status" value="1"/>
</dbReference>
<keyword evidence="3" id="KW-0479">Metal-binding</keyword>
<gene>
    <name evidence="8" type="ORF">DC045_04650</name>
</gene>
<keyword evidence="2" id="KW-0004">4Fe-4S</keyword>
<evidence type="ECO:0000256" key="6">
    <source>
        <dbReference type="ARBA" id="ARBA00023239"/>
    </source>
</evidence>
<dbReference type="NCBIfam" id="TIGR00722">
    <property type="entry name" value="ttdA_fumA_fumB"/>
    <property type="match status" value="1"/>
</dbReference>
<keyword evidence="6" id="KW-0456">Lyase</keyword>
<dbReference type="Pfam" id="PF05681">
    <property type="entry name" value="Fumerase"/>
    <property type="match status" value="1"/>
</dbReference>
<dbReference type="GO" id="GO:0016829">
    <property type="term" value="F:lyase activity"/>
    <property type="evidence" value="ECO:0007669"/>
    <property type="project" value="UniProtKB-KW"/>
</dbReference>
<evidence type="ECO:0000313" key="9">
    <source>
        <dbReference type="Proteomes" id="UP000263489"/>
    </source>
</evidence>
<feature type="non-terminal residue" evidence="8">
    <location>
        <position position="183"/>
    </location>
</feature>
<dbReference type="Proteomes" id="UP000263489">
    <property type="component" value="Unassembled WGS sequence"/>
</dbReference>
<evidence type="ECO:0000256" key="5">
    <source>
        <dbReference type="ARBA" id="ARBA00023014"/>
    </source>
</evidence>
<evidence type="ECO:0000313" key="8">
    <source>
        <dbReference type="EMBL" id="HBC33610.1"/>
    </source>
</evidence>
<dbReference type="AlphaFoldDB" id="A0A352IQ77"/>
<evidence type="ECO:0000256" key="4">
    <source>
        <dbReference type="ARBA" id="ARBA00023004"/>
    </source>
</evidence>